<dbReference type="Ensembl" id="ENSPMRT00000000143.1">
    <property type="protein sequence ID" value="ENSPMRP00000000137.1"/>
    <property type="gene ID" value="ENSPMRG00000000085.1"/>
</dbReference>
<evidence type="ECO:0000256" key="6">
    <source>
        <dbReference type="ARBA" id="ARBA00035132"/>
    </source>
</evidence>
<keyword evidence="5" id="KW-0687">Ribonucleoprotein</keyword>
<organism evidence="8 9">
    <name type="scientific">Podarcis muralis</name>
    <name type="common">Wall lizard</name>
    <name type="synonym">Lacerta muralis</name>
    <dbReference type="NCBI Taxonomy" id="64176"/>
    <lineage>
        <taxon>Eukaryota</taxon>
        <taxon>Metazoa</taxon>
        <taxon>Chordata</taxon>
        <taxon>Craniata</taxon>
        <taxon>Vertebrata</taxon>
        <taxon>Euteleostomi</taxon>
        <taxon>Lepidosauria</taxon>
        <taxon>Squamata</taxon>
        <taxon>Bifurcata</taxon>
        <taxon>Unidentata</taxon>
        <taxon>Episquamata</taxon>
        <taxon>Laterata</taxon>
        <taxon>Lacertibaenia</taxon>
        <taxon>Lacertidae</taxon>
        <taxon>Podarcis</taxon>
    </lineage>
</organism>
<dbReference type="AlphaFoldDB" id="A0A670HKK2"/>
<evidence type="ECO:0000313" key="8">
    <source>
        <dbReference type="Ensembl" id="ENSPMRP00000000137.1"/>
    </source>
</evidence>
<keyword evidence="9" id="KW-1185">Reference proteome</keyword>
<dbReference type="GO" id="GO:0005840">
    <property type="term" value="C:ribosome"/>
    <property type="evidence" value="ECO:0007669"/>
    <property type="project" value="UniProtKB-KW"/>
</dbReference>
<evidence type="ECO:0000256" key="1">
    <source>
        <dbReference type="ARBA" id="ARBA00004173"/>
    </source>
</evidence>
<name>A0A670HKK2_PODMU</name>
<dbReference type="PANTHER" id="PTHR13362:SF2">
    <property type="entry name" value="SMALL RIBOSOMAL SUBUNIT PROTEIN MS33"/>
    <property type="match status" value="1"/>
</dbReference>
<dbReference type="Proteomes" id="UP000472272">
    <property type="component" value="Chromosome 1"/>
</dbReference>
<evidence type="ECO:0000256" key="5">
    <source>
        <dbReference type="ARBA" id="ARBA00023274"/>
    </source>
</evidence>
<evidence type="ECO:0000256" key="2">
    <source>
        <dbReference type="ARBA" id="ARBA00008970"/>
    </source>
</evidence>
<reference evidence="8 9" key="1">
    <citation type="journal article" date="2019" name="Proc. Natl. Acad. Sci. U.S.A.">
        <title>Regulatory changes in pterin and carotenoid genes underlie balanced color polymorphisms in the wall lizard.</title>
        <authorList>
            <person name="Andrade P."/>
            <person name="Pinho C."/>
            <person name="Perez I de Lanuza G."/>
            <person name="Afonso S."/>
            <person name="Brejcha J."/>
            <person name="Rubin C.J."/>
            <person name="Wallerman O."/>
            <person name="Pereira P."/>
            <person name="Sabatino S.J."/>
            <person name="Bellati A."/>
            <person name="Pellitteri-Rosa D."/>
            <person name="Bosakova Z."/>
            <person name="Bunikis I."/>
            <person name="Carretero M.A."/>
            <person name="Feiner N."/>
            <person name="Marsik P."/>
            <person name="Pauperio F."/>
            <person name="Salvi D."/>
            <person name="Soler L."/>
            <person name="While G.M."/>
            <person name="Uller T."/>
            <person name="Font E."/>
            <person name="Andersson L."/>
            <person name="Carneiro M."/>
        </authorList>
    </citation>
    <scope>NUCLEOTIDE SEQUENCE</scope>
</reference>
<accession>A0A670HKK2</accession>
<reference evidence="8" key="3">
    <citation type="submission" date="2025-09" db="UniProtKB">
        <authorList>
            <consortium name="Ensembl"/>
        </authorList>
    </citation>
    <scope>IDENTIFICATION</scope>
</reference>
<dbReference type="GeneTree" id="ENSGT00990000213420"/>
<feature type="region of interest" description="Disordered" evidence="7">
    <location>
        <begin position="140"/>
        <end position="163"/>
    </location>
</feature>
<comment type="subcellular location">
    <subcellularLocation>
        <location evidence="1">Mitochondrion</location>
    </subcellularLocation>
</comment>
<keyword evidence="4" id="KW-0496">Mitochondrion</keyword>
<dbReference type="InterPro" id="IPR013219">
    <property type="entry name" value="Ribosomal_mS33"/>
</dbReference>
<dbReference type="PANTHER" id="PTHR13362">
    <property type="entry name" value="MITOCHONDRIAL RIBOSOMAL PROTEIN S33"/>
    <property type="match status" value="1"/>
</dbReference>
<reference evidence="8" key="2">
    <citation type="submission" date="2025-08" db="UniProtKB">
        <authorList>
            <consortium name="Ensembl"/>
        </authorList>
    </citation>
    <scope>IDENTIFICATION</scope>
</reference>
<comment type="similarity">
    <text evidence="2">Belongs to the mitochondrion-specific ribosomal protein mS33 family.</text>
</comment>
<evidence type="ECO:0000256" key="4">
    <source>
        <dbReference type="ARBA" id="ARBA00023128"/>
    </source>
</evidence>
<protein>
    <recommendedName>
        <fullName evidence="6">Small ribosomal subunit protein mS33</fullName>
    </recommendedName>
</protein>
<dbReference type="Pfam" id="PF08293">
    <property type="entry name" value="MRP-S33"/>
    <property type="match status" value="1"/>
</dbReference>
<sequence>KGAGIQLPSHVASMTKPLLANQSSARKCRLPSCRSGTYLSTFTLTCFRTARLAGAGTEQRELTPSRGFEPLTFRLMARLSVWIFGEVARPPPYAMRKEVNAGYQIQTLLLLLLMTKFGFYGLYRDEHEYFKDEMKRLKKLRGKGRPRKEKEREKKERKKERIH</sequence>
<evidence type="ECO:0000256" key="3">
    <source>
        <dbReference type="ARBA" id="ARBA00022980"/>
    </source>
</evidence>
<evidence type="ECO:0000256" key="7">
    <source>
        <dbReference type="SAM" id="MobiDB-lite"/>
    </source>
</evidence>
<dbReference type="GO" id="GO:0005739">
    <property type="term" value="C:mitochondrion"/>
    <property type="evidence" value="ECO:0007669"/>
    <property type="project" value="UniProtKB-SubCell"/>
</dbReference>
<keyword evidence="3" id="KW-0689">Ribosomal protein</keyword>
<proteinExistence type="inferred from homology"/>
<dbReference type="GO" id="GO:1990904">
    <property type="term" value="C:ribonucleoprotein complex"/>
    <property type="evidence" value="ECO:0007669"/>
    <property type="project" value="UniProtKB-KW"/>
</dbReference>
<evidence type="ECO:0000313" key="9">
    <source>
        <dbReference type="Proteomes" id="UP000472272"/>
    </source>
</evidence>